<name>A0A7Y9JP15_9MICO</name>
<dbReference type="EMBL" id="JACCBH010000001">
    <property type="protein sequence ID" value="NYD54234.1"/>
    <property type="molecule type" value="Genomic_DNA"/>
</dbReference>
<dbReference type="PRINTS" id="PR00990">
    <property type="entry name" value="RIBOKINASE"/>
</dbReference>
<comment type="caution">
    <text evidence="6">The sequence shown here is derived from an EMBL/GenBank/DDBJ whole genome shotgun (WGS) entry which is preliminary data.</text>
</comment>
<feature type="domain" description="Carbohydrate kinase PfkB" evidence="5">
    <location>
        <begin position="4"/>
        <end position="110"/>
    </location>
</feature>
<dbReference type="RefSeq" id="WP_179432387.1">
    <property type="nucleotide sequence ID" value="NZ_BAABLC010000001.1"/>
</dbReference>
<dbReference type="InterPro" id="IPR002173">
    <property type="entry name" value="Carboh/pur_kinase_PfkB_CS"/>
</dbReference>
<keyword evidence="3 4" id="KW-0418">Kinase</keyword>
<keyword evidence="2 4" id="KW-0808">Transferase</keyword>
<dbReference type="GO" id="GO:0006796">
    <property type="term" value="P:phosphate-containing compound metabolic process"/>
    <property type="evidence" value="ECO:0007669"/>
    <property type="project" value="UniProtKB-ARBA"/>
</dbReference>
<dbReference type="AlphaFoldDB" id="A0A7Y9JP15"/>
<dbReference type="SUPFAM" id="SSF53613">
    <property type="entry name" value="Ribokinase-like"/>
    <property type="match status" value="1"/>
</dbReference>
<evidence type="ECO:0000256" key="4">
    <source>
        <dbReference type="RuleBase" id="RU003704"/>
    </source>
</evidence>
<dbReference type="Gene3D" id="3.40.1190.20">
    <property type="match status" value="1"/>
</dbReference>
<evidence type="ECO:0000313" key="7">
    <source>
        <dbReference type="Proteomes" id="UP000552045"/>
    </source>
</evidence>
<dbReference type="PANTHER" id="PTHR10584:SF157">
    <property type="entry name" value="SULFOFRUCTOSE KINASE"/>
    <property type="match status" value="1"/>
</dbReference>
<organism evidence="6 7">
    <name type="scientific">Microbacterium pseudoresistens</name>
    <dbReference type="NCBI Taxonomy" id="640634"/>
    <lineage>
        <taxon>Bacteria</taxon>
        <taxon>Bacillati</taxon>
        <taxon>Actinomycetota</taxon>
        <taxon>Actinomycetes</taxon>
        <taxon>Micrococcales</taxon>
        <taxon>Microbacteriaceae</taxon>
        <taxon>Microbacterium</taxon>
    </lineage>
</organism>
<gene>
    <name evidence="6" type="ORF">BKA02_001289</name>
</gene>
<reference evidence="6 7" key="1">
    <citation type="submission" date="2020-07" db="EMBL/GenBank/DDBJ databases">
        <title>Sequencing the genomes of 1000 actinobacteria strains.</title>
        <authorList>
            <person name="Klenk H.-P."/>
        </authorList>
    </citation>
    <scope>NUCLEOTIDE SEQUENCE [LARGE SCALE GENOMIC DNA]</scope>
    <source>
        <strain evidence="6 7">DSM 22185</strain>
    </source>
</reference>
<dbReference type="GO" id="GO:0016301">
    <property type="term" value="F:kinase activity"/>
    <property type="evidence" value="ECO:0007669"/>
    <property type="project" value="UniProtKB-KW"/>
</dbReference>
<dbReference type="InterPro" id="IPR002139">
    <property type="entry name" value="Ribo/fructo_kinase"/>
</dbReference>
<evidence type="ECO:0000256" key="2">
    <source>
        <dbReference type="ARBA" id="ARBA00022679"/>
    </source>
</evidence>
<sequence length="294" mass="29939">MSYDVVCIGAANLDTIAVVDDLPGSDERTTTHAVIDAGGGPAGTAAVTMARLGLSVAFCGVVGDDAAGDEICRLLDAEGVDTRWMTRIAGSTPRSMILVERATAARTIVASIATPPRAEDIPLDQSAWLHVDQTGYAPAAEALRLAGAGPRLSVDGGNPITDLALDVVSLYAPTRSAIGRRYPGVPVEDAMRAAHAEGADDVVVTDGSAGALVLIAGDAVHVPAFDGRIVSTMGAGDVFHGGLVAALVHGDDLPAAVRRASATAMISCRALDGRSGIPTLEELDAFLAAPRQGR</sequence>
<evidence type="ECO:0000259" key="5">
    <source>
        <dbReference type="Pfam" id="PF00294"/>
    </source>
</evidence>
<dbReference type="Pfam" id="PF00294">
    <property type="entry name" value="PfkB"/>
    <property type="match status" value="2"/>
</dbReference>
<dbReference type="InterPro" id="IPR029056">
    <property type="entry name" value="Ribokinase-like"/>
</dbReference>
<dbReference type="GO" id="GO:0005829">
    <property type="term" value="C:cytosol"/>
    <property type="evidence" value="ECO:0007669"/>
    <property type="project" value="TreeGrafter"/>
</dbReference>
<dbReference type="PROSITE" id="PS00584">
    <property type="entry name" value="PFKB_KINASES_2"/>
    <property type="match status" value="1"/>
</dbReference>
<keyword evidence="7" id="KW-1185">Reference proteome</keyword>
<feature type="domain" description="Carbohydrate kinase PfkB" evidence="5">
    <location>
        <begin position="186"/>
        <end position="279"/>
    </location>
</feature>
<comment type="similarity">
    <text evidence="1 4">Belongs to the carbohydrate kinase PfkB family.</text>
</comment>
<dbReference type="PANTHER" id="PTHR10584">
    <property type="entry name" value="SUGAR KINASE"/>
    <property type="match status" value="1"/>
</dbReference>
<proteinExistence type="inferred from homology"/>
<accession>A0A7Y9JP15</accession>
<protein>
    <submittedName>
        <fullName evidence="6">Sugar/nucleoside kinase (Ribokinase family)</fullName>
    </submittedName>
</protein>
<evidence type="ECO:0000313" key="6">
    <source>
        <dbReference type="EMBL" id="NYD54234.1"/>
    </source>
</evidence>
<evidence type="ECO:0000256" key="3">
    <source>
        <dbReference type="ARBA" id="ARBA00022777"/>
    </source>
</evidence>
<evidence type="ECO:0000256" key="1">
    <source>
        <dbReference type="ARBA" id="ARBA00010688"/>
    </source>
</evidence>
<dbReference type="InterPro" id="IPR011611">
    <property type="entry name" value="PfkB_dom"/>
</dbReference>
<dbReference type="Proteomes" id="UP000552045">
    <property type="component" value="Unassembled WGS sequence"/>
</dbReference>